<keyword evidence="1" id="KW-1133">Transmembrane helix</keyword>
<sequence length="59" mass="6158">MRRVVLTCATLFVGAFLVLTLFAAIDRGFTILSVLSLAIVALIAIALIGVIREGPGGDE</sequence>
<keyword evidence="1" id="KW-0812">Transmembrane</keyword>
<proteinExistence type="predicted"/>
<gene>
    <name evidence="2" type="ORF">UFOPK3423_01074</name>
</gene>
<evidence type="ECO:0000313" key="2">
    <source>
        <dbReference type="EMBL" id="CAB4877378.1"/>
    </source>
</evidence>
<feature type="transmembrane region" description="Helical" evidence="1">
    <location>
        <begin position="33"/>
        <end position="51"/>
    </location>
</feature>
<reference evidence="2" key="1">
    <citation type="submission" date="2020-05" db="EMBL/GenBank/DDBJ databases">
        <authorList>
            <person name="Chiriac C."/>
            <person name="Salcher M."/>
            <person name="Ghai R."/>
            <person name="Kavagutti S V."/>
        </authorList>
    </citation>
    <scope>NUCLEOTIDE SEQUENCE</scope>
</reference>
<organism evidence="2">
    <name type="scientific">freshwater metagenome</name>
    <dbReference type="NCBI Taxonomy" id="449393"/>
    <lineage>
        <taxon>unclassified sequences</taxon>
        <taxon>metagenomes</taxon>
        <taxon>ecological metagenomes</taxon>
    </lineage>
</organism>
<dbReference type="AlphaFoldDB" id="A0A6J7E5P5"/>
<protein>
    <submittedName>
        <fullName evidence="2">Unannotated protein</fullName>
    </submittedName>
</protein>
<accession>A0A6J7E5P5</accession>
<keyword evidence="1" id="KW-0472">Membrane</keyword>
<evidence type="ECO:0000256" key="1">
    <source>
        <dbReference type="SAM" id="Phobius"/>
    </source>
</evidence>
<name>A0A6J7E5P5_9ZZZZ</name>
<dbReference type="EMBL" id="CAFBLQ010000117">
    <property type="protein sequence ID" value="CAB4877378.1"/>
    <property type="molecule type" value="Genomic_DNA"/>
</dbReference>